<protein>
    <submittedName>
        <fullName evidence="4">Putative damage-inducible protein DinB</fullName>
    </submittedName>
</protein>
<evidence type="ECO:0000313" key="4">
    <source>
        <dbReference type="EMBL" id="TDQ36116.1"/>
    </source>
</evidence>
<dbReference type="Gene3D" id="1.20.120.450">
    <property type="entry name" value="dinb family like domain"/>
    <property type="match status" value="1"/>
</dbReference>
<dbReference type="InterPro" id="IPR034660">
    <property type="entry name" value="DinB/YfiT-like"/>
</dbReference>
<dbReference type="GO" id="GO:0046872">
    <property type="term" value="F:metal ion binding"/>
    <property type="evidence" value="ECO:0007669"/>
    <property type="project" value="UniProtKB-KW"/>
</dbReference>
<gene>
    <name evidence="4" type="ORF">EV213_12047</name>
</gene>
<evidence type="ECO:0000256" key="2">
    <source>
        <dbReference type="ARBA" id="ARBA00022723"/>
    </source>
</evidence>
<dbReference type="OrthoDB" id="119432at2"/>
<dbReference type="AlphaFoldDB" id="A0A4R6TSS4"/>
<evidence type="ECO:0000256" key="1">
    <source>
        <dbReference type="ARBA" id="ARBA00008635"/>
    </source>
</evidence>
<feature type="binding site" evidence="3">
    <location>
        <position position="134"/>
    </location>
    <ligand>
        <name>a divalent metal cation</name>
        <dbReference type="ChEBI" id="CHEBI:60240"/>
    </ligand>
</feature>
<comment type="caution">
    <text evidence="4">The sequence shown here is derived from an EMBL/GenBank/DDBJ whole genome shotgun (WGS) entry which is preliminary data.</text>
</comment>
<dbReference type="Pfam" id="PF05163">
    <property type="entry name" value="DinB"/>
    <property type="match status" value="1"/>
</dbReference>
<evidence type="ECO:0000313" key="5">
    <source>
        <dbReference type="Proteomes" id="UP000295632"/>
    </source>
</evidence>
<proteinExistence type="inferred from homology"/>
<organism evidence="4 5">
    <name type="scientific">Aureibacillus halotolerans</name>
    <dbReference type="NCBI Taxonomy" id="1508390"/>
    <lineage>
        <taxon>Bacteria</taxon>
        <taxon>Bacillati</taxon>
        <taxon>Bacillota</taxon>
        <taxon>Bacilli</taxon>
        <taxon>Bacillales</taxon>
        <taxon>Bacillaceae</taxon>
        <taxon>Aureibacillus</taxon>
    </lineage>
</organism>
<reference evidence="4 5" key="1">
    <citation type="submission" date="2019-03" db="EMBL/GenBank/DDBJ databases">
        <title>Genomic Encyclopedia of Type Strains, Phase IV (KMG-IV): sequencing the most valuable type-strain genomes for metagenomic binning, comparative biology and taxonomic classification.</title>
        <authorList>
            <person name="Goeker M."/>
        </authorList>
    </citation>
    <scope>NUCLEOTIDE SEQUENCE [LARGE SCALE GENOMIC DNA]</scope>
    <source>
        <strain evidence="4 5">DSM 28697</strain>
    </source>
</reference>
<dbReference type="Proteomes" id="UP000295632">
    <property type="component" value="Unassembled WGS sequence"/>
</dbReference>
<dbReference type="InterPro" id="IPR007837">
    <property type="entry name" value="DinB"/>
</dbReference>
<comment type="similarity">
    <text evidence="1">Belongs to the DinB family.</text>
</comment>
<sequence length="155" mass="18440">MAMTKEEFMERWEGNRRLTIRTVEAFAEEPLFNYTPTEGLRPFSAMMIEILIIEKAYMQGIALDHWEFTNPYENINTKEELLKACEEVREETRTLWPSISPEHFSTVKDDPFFGSGEQRHIDRFLYALENENHHRGQGFIYLRMLGIEPPAFYLR</sequence>
<name>A0A4R6TSS4_9BACI</name>
<accession>A0A4R6TSS4</accession>
<evidence type="ECO:0000256" key="3">
    <source>
        <dbReference type="PIRSR" id="PIRSR607837-1"/>
    </source>
</evidence>
<dbReference type="SUPFAM" id="SSF109854">
    <property type="entry name" value="DinB/YfiT-like putative metalloenzymes"/>
    <property type="match status" value="1"/>
</dbReference>
<dbReference type="EMBL" id="SNYJ01000020">
    <property type="protein sequence ID" value="TDQ36116.1"/>
    <property type="molecule type" value="Genomic_DNA"/>
</dbReference>
<keyword evidence="2 3" id="KW-0479">Metal-binding</keyword>
<dbReference type="RefSeq" id="WP_133581848.1">
    <property type="nucleotide sequence ID" value="NZ_SNYJ01000020.1"/>
</dbReference>
<keyword evidence="5" id="KW-1185">Reference proteome</keyword>